<evidence type="ECO:0000256" key="11">
    <source>
        <dbReference type="ARBA" id="ARBA00023201"/>
    </source>
</evidence>
<accession>A0A1Y1CNG0</accession>
<evidence type="ECO:0000313" key="15">
    <source>
        <dbReference type="EMBL" id="BAX81947.1"/>
    </source>
</evidence>
<evidence type="ECO:0000256" key="12">
    <source>
        <dbReference type="ARBA" id="ARBA00033708"/>
    </source>
</evidence>
<evidence type="ECO:0000256" key="13">
    <source>
        <dbReference type="RuleBase" id="RU362091"/>
    </source>
</evidence>
<dbReference type="Proteomes" id="UP000218267">
    <property type="component" value="Chromosome"/>
</dbReference>
<feature type="transmembrane region" description="Helical" evidence="14">
    <location>
        <begin position="76"/>
        <end position="97"/>
    </location>
</feature>
<dbReference type="PROSITE" id="PS50283">
    <property type="entry name" value="NA_SOLUT_SYMP_3"/>
    <property type="match status" value="1"/>
</dbReference>
<evidence type="ECO:0000256" key="9">
    <source>
        <dbReference type="ARBA" id="ARBA00023065"/>
    </source>
</evidence>
<dbReference type="GO" id="GO:0006814">
    <property type="term" value="P:sodium ion transport"/>
    <property type="evidence" value="ECO:0007669"/>
    <property type="project" value="UniProtKB-KW"/>
</dbReference>
<feature type="transmembrane region" description="Helical" evidence="14">
    <location>
        <begin position="263"/>
        <end position="288"/>
    </location>
</feature>
<evidence type="ECO:0000256" key="14">
    <source>
        <dbReference type="SAM" id="Phobius"/>
    </source>
</evidence>
<keyword evidence="10 14" id="KW-0472">Membrane</keyword>
<keyword evidence="7 14" id="KW-1133">Transmembrane helix</keyword>
<dbReference type="Pfam" id="PF00474">
    <property type="entry name" value="SSF"/>
    <property type="match status" value="1"/>
</dbReference>
<comment type="catalytic activity">
    <reaction evidence="12">
        <text>L-proline(in) + Na(+)(in) = L-proline(out) + Na(+)(out)</text>
        <dbReference type="Rhea" id="RHEA:28967"/>
        <dbReference type="ChEBI" id="CHEBI:29101"/>
        <dbReference type="ChEBI" id="CHEBI:60039"/>
    </reaction>
</comment>
<evidence type="ECO:0000256" key="5">
    <source>
        <dbReference type="ARBA" id="ARBA00022692"/>
    </source>
</evidence>
<evidence type="ECO:0000256" key="1">
    <source>
        <dbReference type="ARBA" id="ARBA00004651"/>
    </source>
</evidence>
<organism evidence="15 16">
    <name type="scientific">Labilibaculum antarcticum</name>
    <dbReference type="NCBI Taxonomy" id="1717717"/>
    <lineage>
        <taxon>Bacteria</taxon>
        <taxon>Pseudomonadati</taxon>
        <taxon>Bacteroidota</taxon>
        <taxon>Bacteroidia</taxon>
        <taxon>Marinilabiliales</taxon>
        <taxon>Marinifilaceae</taxon>
        <taxon>Labilibaculum</taxon>
    </lineage>
</organism>
<gene>
    <name evidence="15" type="ORF">ALGA_3655</name>
</gene>
<dbReference type="EMBL" id="AP018042">
    <property type="protein sequence ID" value="BAX81947.1"/>
    <property type="molecule type" value="Genomic_DNA"/>
</dbReference>
<dbReference type="GO" id="GO:0015293">
    <property type="term" value="F:symporter activity"/>
    <property type="evidence" value="ECO:0007669"/>
    <property type="project" value="UniProtKB-KW"/>
</dbReference>
<reference evidence="15 16" key="1">
    <citation type="journal article" date="2018" name="Mar. Genomics">
        <title>Complete genome sequence of Marinifilaceae bacterium strain SPP2, isolated from the Antarctic marine sediment.</title>
        <authorList>
            <person name="Watanabe M."/>
            <person name="Kojima H."/>
            <person name="Fukui M."/>
        </authorList>
    </citation>
    <scope>NUCLEOTIDE SEQUENCE [LARGE SCALE GENOMIC DNA]</scope>
    <source>
        <strain evidence="15 16">SPP2</strain>
    </source>
</reference>
<evidence type="ECO:0000256" key="8">
    <source>
        <dbReference type="ARBA" id="ARBA00023053"/>
    </source>
</evidence>
<dbReference type="InterPro" id="IPR050277">
    <property type="entry name" value="Sodium:Solute_Symporter"/>
</dbReference>
<keyword evidence="5 14" id="KW-0812">Transmembrane</keyword>
<dbReference type="RefSeq" id="WP_096431831.1">
    <property type="nucleotide sequence ID" value="NZ_AP018042.1"/>
</dbReference>
<dbReference type="InterPro" id="IPR038377">
    <property type="entry name" value="Na/Glc_symporter_sf"/>
</dbReference>
<feature type="transmembrane region" description="Helical" evidence="14">
    <location>
        <begin position="6"/>
        <end position="24"/>
    </location>
</feature>
<dbReference type="Gene3D" id="1.20.1730.10">
    <property type="entry name" value="Sodium/glucose cotransporter"/>
    <property type="match status" value="1"/>
</dbReference>
<keyword evidence="6" id="KW-0769">Symport</keyword>
<protein>
    <submittedName>
        <fullName evidence="15">Sodium:solute symporter</fullName>
    </submittedName>
</protein>
<feature type="transmembrane region" description="Helical" evidence="14">
    <location>
        <begin position="176"/>
        <end position="199"/>
    </location>
</feature>
<feature type="transmembrane region" description="Helical" evidence="14">
    <location>
        <begin position="354"/>
        <end position="376"/>
    </location>
</feature>
<evidence type="ECO:0000256" key="7">
    <source>
        <dbReference type="ARBA" id="ARBA00022989"/>
    </source>
</evidence>
<keyword evidence="3" id="KW-0813">Transport</keyword>
<feature type="transmembrane region" description="Helical" evidence="14">
    <location>
        <begin position="219"/>
        <end position="242"/>
    </location>
</feature>
<keyword evidence="8" id="KW-0915">Sodium</keyword>
<feature type="transmembrane region" description="Helical" evidence="14">
    <location>
        <begin position="152"/>
        <end position="169"/>
    </location>
</feature>
<keyword evidence="16" id="KW-1185">Reference proteome</keyword>
<evidence type="ECO:0000256" key="3">
    <source>
        <dbReference type="ARBA" id="ARBA00022448"/>
    </source>
</evidence>
<feature type="transmembrane region" description="Helical" evidence="14">
    <location>
        <begin position="117"/>
        <end position="140"/>
    </location>
</feature>
<proteinExistence type="inferred from homology"/>
<evidence type="ECO:0000256" key="2">
    <source>
        <dbReference type="ARBA" id="ARBA00006434"/>
    </source>
</evidence>
<dbReference type="InterPro" id="IPR001734">
    <property type="entry name" value="Na/solute_symporter"/>
</dbReference>
<feature type="transmembrane region" description="Helical" evidence="14">
    <location>
        <begin position="382"/>
        <end position="404"/>
    </location>
</feature>
<keyword evidence="11" id="KW-0739">Sodium transport</keyword>
<feature type="transmembrane region" description="Helical" evidence="14">
    <location>
        <begin position="416"/>
        <end position="435"/>
    </location>
</feature>
<feature type="transmembrane region" description="Helical" evidence="14">
    <location>
        <begin position="36"/>
        <end position="56"/>
    </location>
</feature>
<dbReference type="CDD" id="cd10322">
    <property type="entry name" value="SLC5sbd"/>
    <property type="match status" value="1"/>
</dbReference>
<evidence type="ECO:0000256" key="10">
    <source>
        <dbReference type="ARBA" id="ARBA00023136"/>
    </source>
</evidence>
<comment type="similarity">
    <text evidence="2 13">Belongs to the sodium:solute symporter (SSF) (TC 2.A.21) family.</text>
</comment>
<dbReference type="KEGG" id="mbas:ALGA_3655"/>
<sequence>MNHLQVISILLLLLYFSGIMFIVLRSKASKNTEDYFLAGRQLPFWALAVTFIASWWGGGSAIDLVDHGFNQGVSSFWIYGMPVLFSTFLMYLFSKAIRKIGTITQPQLMELRYNKSVALLLSILILVFMILGVATQAVVIGKFFQAFFDIDYKIAALAGTSIVLLYSFFGGFKGVVVTDIIQFVFLLIAAIVLFIFTYNHSGGFERVYEIAIASDKPEFFSFFHNLSNNFVFIITFGCSWMIQANIWQRISATKTPADAKKMMALAFVVFIPLYLIVTLTGVLSLGLFDSVPEGGIVPAIIIQYMPVGLAAFMFLGLCSAIMSTMDSMINTGALVLSVDIFKNRFRPLAKPEQMVWAGKISTVIIAFLGLLLALEIRSILKITWIGSDFLATGAFVPLILAFIWKRGNSKAATASILFGLLFSTYNLLIALGVKLPTAWEIASVQQAGIGMVASLLIFVFVSLITKPETEKAKAFIEKAGMIK</sequence>
<comment type="subcellular location">
    <subcellularLocation>
        <location evidence="1">Cell membrane</location>
        <topology evidence="1">Multi-pass membrane protein</topology>
    </subcellularLocation>
</comment>
<keyword evidence="4" id="KW-1003">Cell membrane</keyword>
<evidence type="ECO:0000256" key="4">
    <source>
        <dbReference type="ARBA" id="ARBA00022475"/>
    </source>
</evidence>
<dbReference type="GO" id="GO:0005886">
    <property type="term" value="C:plasma membrane"/>
    <property type="evidence" value="ECO:0007669"/>
    <property type="project" value="UniProtKB-SubCell"/>
</dbReference>
<feature type="transmembrane region" description="Helical" evidence="14">
    <location>
        <begin position="300"/>
        <end position="322"/>
    </location>
</feature>
<dbReference type="PANTHER" id="PTHR48086">
    <property type="entry name" value="SODIUM/PROLINE SYMPORTER-RELATED"/>
    <property type="match status" value="1"/>
</dbReference>
<reference evidence="16" key="2">
    <citation type="journal article" date="2020" name="Antonie Van Leeuwenhoek">
        <title>Labilibaculum antarcticum sp. nov., a novel facultative anaerobic, psychrotorelant bacterium isolated from marine sediment of Antarctica.</title>
        <authorList>
            <person name="Watanabe M."/>
            <person name="Kojima H."/>
            <person name="Fukui M."/>
        </authorList>
    </citation>
    <scope>NUCLEOTIDE SEQUENCE [LARGE SCALE GENOMIC DNA]</scope>
    <source>
        <strain evidence="16">SPP2</strain>
    </source>
</reference>
<keyword evidence="9" id="KW-0406">Ion transport</keyword>
<evidence type="ECO:0000313" key="16">
    <source>
        <dbReference type="Proteomes" id="UP000218267"/>
    </source>
</evidence>
<dbReference type="PANTHER" id="PTHR48086:SF3">
    <property type="entry name" value="SODIUM_PROLINE SYMPORTER"/>
    <property type="match status" value="1"/>
</dbReference>
<dbReference type="OrthoDB" id="9803597at2"/>
<evidence type="ECO:0000256" key="6">
    <source>
        <dbReference type="ARBA" id="ARBA00022847"/>
    </source>
</evidence>
<dbReference type="AlphaFoldDB" id="A0A1Y1CNG0"/>
<name>A0A1Y1CNG0_9BACT</name>
<feature type="transmembrane region" description="Helical" evidence="14">
    <location>
        <begin position="447"/>
        <end position="465"/>
    </location>
</feature>